<evidence type="ECO:0000259" key="9">
    <source>
        <dbReference type="Pfam" id="PF04545"/>
    </source>
</evidence>
<sequence length="334" mass="38123">MPVRVLSSPKDRNDTISPSTGLPRTDGSKSGRKRLVLARNESKMSIGVKDVAKLERIRDELEERTGRASSFSRWAEAAGTDERTLQQRLHFGWYCKDSLLKSTRSLVIYLARSYRGMGIAFDDLIQAGSIGVLRGAERFDPSRGYRFSTYVQYWIRKSMLAVVGRYSRGIHIPATMEKAIKQVQKARRTLSTAKHRRPLDADVAELTGLSLAKVRLAGQCGRVVGSINQKRGDDLNIKETMADVTIRTPEEAVMRQHMRNDVDKLLESLHPRERQVLLLRYGMVDGRRRSLEEIGQLLHVSKEWIRKLEIAGLAKVRKEEIQRELKHYIHPHSI</sequence>
<keyword evidence="3" id="KW-0731">Sigma factor</keyword>
<keyword evidence="5" id="KW-0804">Transcription</keyword>
<dbReference type="InterPro" id="IPR014284">
    <property type="entry name" value="RNA_pol_sigma-70_dom"/>
</dbReference>
<evidence type="ECO:0000256" key="2">
    <source>
        <dbReference type="ARBA" id="ARBA00023015"/>
    </source>
</evidence>
<name>A0A7I8LFF2_SPIIN</name>
<dbReference type="InterPro" id="IPR007624">
    <property type="entry name" value="RNA_pol_sigma70_r3"/>
</dbReference>
<dbReference type="GO" id="GO:0016987">
    <property type="term" value="F:sigma factor activity"/>
    <property type="evidence" value="ECO:0007669"/>
    <property type="project" value="UniProtKB-KW"/>
</dbReference>
<dbReference type="EMBL" id="LR746278">
    <property type="protein sequence ID" value="CAA7408749.1"/>
    <property type="molecule type" value="Genomic_DNA"/>
</dbReference>
<evidence type="ECO:0000256" key="3">
    <source>
        <dbReference type="ARBA" id="ARBA00023082"/>
    </source>
</evidence>
<dbReference type="PRINTS" id="PR00046">
    <property type="entry name" value="SIGMA70FCT"/>
</dbReference>
<dbReference type="SUPFAM" id="SSF88946">
    <property type="entry name" value="Sigma2 domain of RNA polymerase sigma factors"/>
    <property type="match status" value="1"/>
</dbReference>
<evidence type="ECO:0000256" key="5">
    <source>
        <dbReference type="ARBA" id="ARBA00023163"/>
    </source>
</evidence>
<evidence type="ECO:0000313" key="11">
    <source>
        <dbReference type="Proteomes" id="UP000663760"/>
    </source>
</evidence>
<dbReference type="GO" id="GO:0003677">
    <property type="term" value="F:DNA binding"/>
    <property type="evidence" value="ECO:0007669"/>
    <property type="project" value="UniProtKB-KW"/>
</dbReference>
<dbReference type="Pfam" id="PF04545">
    <property type="entry name" value="Sigma70_r4"/>
    <property type="match status" value="1"/>
</dbReference>
<dbReference type="NCBIfam" id="TIGR02937">
    <property type="entry name" value="sigma70-ECF"/>
    <property type="match status" value="1"/>
</dbReference>
<dbReference type="InterPro" id="IPR007627">
    <property type="entry name" value="RNA_pol_sigma70_r2"/>
</dbReference>
<gene>
    <name evidence="10" type="ORF">SI8410_15019427</name>
</gene>
<feature type="domain" description="RNA polymerase sigma-70 region 3" evidence="7">
    <location>
        <begin position="179"/>
        <end position="252"/>
    </location>
</feature>
<evidence type="ECO:0000256" key="6">
    <source>
        <dbReference type="SAM" id="MobiDB-lite"/>
    </source>
</evidence>
<protein>
    <submittedName>
        <fullName evidence="10">Uncharacterized protein</fullName>
    </submittedName>
</protein>
<feature type="domain" description="RNA polymerase sigma-70 region 4" evidence="9">
    <location>
        <begin position="265"/>
        <end position="318"/>
    </location>
</feature>
<dbReference type="SUPFAM" id="SSF88659">
    <property type="entry name" value="Sigma3 and sigma4 domains of RNA polymerase sigma factors"/>
    <property type="match status" value="2"/>
</dbReference>
<comment type="similarity">
    <text evidence="1">Belongs to the sigma-70 factor family.</text>
</comment>
<dbReference type="AlphaFoldDB" id="A0A7I8LFF2"/>
<evidence type="ECO:0000256" key="4">
    <source>
        <dbReference type="ARBA" id="ARBA00023125"/>
    </source>
</evidence>
<evidence type="ECO:0000259" key="8">
    <source>
        <dbReference type="Pfam" id="PF04542"/>
    </source>
</evidence>
<dbReference type="Gene3D" id="1.10.10.10">
    <property type="entry name" value="Winged helix-like DNA-binding domain superfamily/Winged helix DNA-binding domain"/>
    <property type="match status" value="2"/>
</dbReference>
<dbReference type="InterPro" id="IPR013324">
    <property type="entry name" value="RNA_pol_sigma_r3/r4-like"/>
</dbReference>
<dbReference type="InterPro" id="IPR000943">
    <property type="entry name" value="RNA_pol_sigma70"/>
</dbReference>
<dbReference type="Pfam" id="PF04542">
    <property type="entry name" value="Sigma70_r2"/>
    <property type="match status" value="1"/>
</dbReference>
<organism evidence="10 11">
    <name type="scientific">Spirodela intermedia</name>
    <name type="common">Intermediate duckweed</name>
    <dbReference type="NCBI Taxonomy" id="51605"/>
    <lineage>
        <taxon>Eukaryota</taxon>
        <taxon>Viridiplantae</taxon>
        <taxon>Streptophyta</taxon>
        <taxon>Embryophyta</taxon>
        <taxon>Tracheophyta</taxon>
        <taxon>Spermatophyta</taxon>
        <taxon>Magnoliopsida</taxon>
        <taxon>Liliopsida</taxon>
        <taxon>Araceae</taxon>
        <taxon>Lemnoideae</taxon>
        <taxon>Spirodela</taxon>
    </lineage>
</organism>
<dbReference type="InterPro" id="IPR036388">
    <property type="entry name" value="WH-like_DNA-bd_sf"/>
</dbReference>
<accession>A0A7I8LFF2</accession>
<dbReference type="Gene3D" id="1.20.120.1810">
    <property type="match status" value="1"/>
</dbReference>
<dbReference type="OrthoDB" id="206108at2759"/>
<keyword evidence="2" id="KW-0805">Transcription regulation</keyword>
<proteinExistence type="inferred from homology"/>
<dbReference type="Proteomes" id="UP000663760">
    <property type="component" value="Chromosome 15"/>
</dbReference>
<evidence type="ECO:0000313" key="10">
    <source>
        <dbReference type="EMBL" id="CAA7408749.1"/>
    </source>
</evidence>
<feature type="domain" description="RNA polymerase sigma-70 region 2" evidence="8">
    <location>
        <begin position="100"/>
        <end position="160"/>
    </location>
</feature>
<evidence type="ECO:0000256" key="1">
    <source>
        <dbReference type="ARBA" id="ARBA00007788"/>
    </source>
</evidence>
<keyword evidence="4" id="KW-0238">DNA-binding</keyword>
<dbReference type="InterPro" id="IPR013325">
    <property type="entry name" value="RNA_pol_sigma_r2"/>
</dbReference>
<dbReference type="GO" id="GO:0006352">
    <property type="term" value="P:DNA-templated transcription initiation"/>
    <property type="evidence" value="ECO:0007669"/>
    <property type="project" value="InterPro"/>
</dbReference>
<dbReference type="CDD" id="cd06171">
    <property type="entry name" value="Sigma70_r4"/>
    <property type="match status" value="1"/>
</dbReference>
<feature type="region of interest" description="Disordered" evidence="6">
    <location>
        <begin position="1"/>
        <end position="32"/>
    </location>
</feature>
<dbReference type="PANTHER" id="PTHR30603">
    <property type="entry name" value="RNA POLYMERASE SIGMA FACTOR RPO"/>
    <property type="match status" value="1"/>
</dbReference>
<dbReference type="Pfam" id="PF04539">
    <property type="entry name" value="Sigma70_r3"/>
    <property type="match status" value="1"/>
</dbReference>
<dbReference type="InterPro" id="IPR007630">
    <property type="entry name" value="RNA_pol_sigma70_r4"/>
</dbReference>
<reference evidence="10" key="1">
    <citation type="submission" date="2020-02" db="EMBL/GenBank/DDBJ databases">
        <authorList>
            <person name="Scholz U."/>
            <person name="Mascher M."/>
            <person name="Fiebig A."/>
        </authorList>
    </citation>
    <scope>NUCLEOTIDE SEQUENCE</scope>
</reference>
<keyword evidence="11" id="KW-1185">Reference proteome</keyword>
<dbReference type="InterPro" id="IPR050239">
    <property type="entry name" value="Sigma-70_RNA_pol_init_factors"/>
</dbReference>
<dbReference type="PANTHER" id="PTHR30603:SF13">
    <property type="entry name" value="RNA POLYMERASE SIGMA FACTOR SIGC"/>
    <property type="match status" value="1"/>
</dbReference>
<evidence type="ECO:0000259" key="7">
    <source>
        <dbReference type="Pfam" id="PF04539"/>
    </source>
</evidence>